<dbReference type="WBParaSite" id="maker-uti_cns_0047800-snap-gene-0.13-mRNA-1">
    <property type="protein sequence ID" value="maker-uti_cns_0047800-snap-gene-0.13-mRNA-1"/>
    <property type="gene ID" value="maker-uti_cns_0047800-snap-gene-0.13"/>
</dbReference>
<reference evidence="3" key="1">
    <citation type="submission" date="2016-11" db="UniProtKB">
        <authorList>
            <consortium name="WormBaseParasite"/>
        </authorList>
    </citation>
    <scope>IDENTIFICATION</scope>
</reference>
<name>A0A1I8JGY7_9PLAT</name>
<keyword evidence="2" id="KW-1185">Reference proteome</keyword>
<dbReference type="InterPro" id="IPR002035">
    <property type="entry name" value="VWF_A"/>
</dbReference>
<evidence type="ECO:0000259" key="1">
    <source>
        <dbReference type="PROSITE" id="PS50234"/>
    </source>
</evidence>
<feature type="domain" description="VWFA" evidence="1">
    <location>
        <begin position="2546"/>
        <end position="2721"/>
    </location>
</feature>
<accession>A0A1I8JGY7</accession>
<dbReference type="SMART" id="SM00327">
    <property type="entry name" value="VWA"/>
    <property type="match status" value="3"/>
</dbReference>
<dbReference type="Proteomes" id="UP000095280">
    <property type="component" value="Unplaced"/>
</dbReference>
<dbReference type="InterPro" id="IPR052229">
    <property type="entry name" value="Collagen-VI/PIF"/>
</dbReference>
<dbReference type="Pfam" id="PF00092">
    <property type="entry name" value="VWA"/>
    <property type="match status" value="3"/>
</dbReference>
<dbReference type="PANTHER" id="PTHR22588:SF3">
    <property type="entry name" value="VWFA DOMAIN-CONTAINING PROTEIN"/>
    <property type="match status" value="1"/>
</dbReference>
<sequence length="4765" mass="550767">GSKTIKRTSCGKGRKYRTLTIATSTVKKRCSGRICTLHCIRKLIHSRVLCPKPPHRCRRPRKVRVRCSAGHMYSYIITYYYQRKHLCLGKSSKGKAHCKTICVKKRKISAKKICRKDCSSRTLIRHCKKHRAYRVFTRVTYRWNGKKCVPKSRKVIKKIRCPPRTCPKAKIIRKECKPGRAKSVTTHIFYTSRVKCTMSLPPRCTQHCIKKVKRSAVPCKKIKCKGDKDHVTKCGGSRRYRVVVTIKYIQVKGVCKRRKTTKRYPCPVKCPKTQTIIRPCKKGRKFSVKSIISYTVRRACVHKGKCTVKCVRRVLRSRKRCKTRPPDRRCKQPPPFWTKCRKHSAYKYQIKALYRNVRGTCVIYKRETIARLLCPPRKCPKTRVTKTKCTKGVRHKVTTTIFYSGKIVCSKKKPIVCRQVCTKRVTKSGVPCFHIVCDEAKKVKLTKCGGKRRYRSVITTWNTRVGKKCRKHRTVKHYPCPVVCPKRSKTIKRTSCGKGRKYRTLTIATSTVKKRCSGRICTLHCIRKLIHSRVLCPKPPHRCRKPRKVHVRCSKKNSHSYIITYYYVKKRVCHRALKSGKARRCKIVCVKKHKRSARKPCKKRKCRYQLSYHTTKCVHNFRTITTKYRTRVHGRCVWRRKSVRRVRCSGCSSHQIHYHKTTVGSKCKAGRTQTFLNFYESRKYKTGWVCHKKKVQVSIIKCKCNRKPLLLLDKKCRKGYRKLTKVVFIDRGGKCIRKQTVTKKKCKIIKIHCDPAMIVKKCTKHAAYRLFLQISYRLVDGKCRKHRTRIVKKQPCPPRRCPKAKTIRTKCKPGVVKRVTTHIFYTSHVRCTKSKRPRCTQHCIKKVKRSAVPCKKIKCKKDKDHVTKCGGSRRYRVVVTIKYTEVKGICKKHKTTKRYPCPIKCPKTQVIRKPCSKGKSHSLFEVKSIISYTVRRSCVHKGKCTAKCVRHVVSKKKPCPPVPTPCKVKAVLKRCKKHSAYKYLIEVYYKRIRGRCVPLKRITKKRLPCPPRRCPKSRTTTSNCTKGAKHKVTTTIFYSGKIVCSKKKPIVCRQVCTKRVTKSGVPCFHIVCDEAKKVKLTKCGGKRRYRSVITTWNTRVGKKCRKHRTVKHYPCPVVCPKGSKTIKRTSCGKGRKYRTLTIATSTVKKRCSGRICTLHCIRKLIHSRVLCPKPPHRCRKPRKVHTRCSAGHKYSYTTTYYYKKKKVCTGLVVPPSRTCSKVADLVFVLDSSTSIHDADFAKESRFVQHIVRRMGVSPTGVRVAVVTYSTRPKLVFNLDKYKTKSQVLAAMSKLPRDEGITMTYAAIDLVNSDIYPKRRAGVPFIVVVITDGKSTMGDPVASAKVLKKKGARFVSVGIYNPDPSVTDKINPAELKGISSKGRFWRAGNFNKLDSIVSSVVREVCTDMGKSKSKSGGKRVCKIICVKKRKISAKKICRKDCSSRTLIRHCKKHRAYRVFTRVTYRWNGKKCVPKSRKVIKKIRCPPRTCPKAKIIRKECKPGRAKSVTTHIFYTSRVKCTMSLPPRCTQHCIKKVKRSAVPCKKIKCKGDKDHVTKCGGSRRYRVVVTIKYIQVKGVCKRRKTTKRYPCPVKCPKTQTIIRPCKKGRKFSVKSIISYTVRRACVHKGKCTVKCVRRVLRSRKRCKTRPPDRRCKQPPPFWTKCRKHSAYKYQIKALYRNVRGTCVIYKRETIARLLCPPRKCPKTRVTKTKCTKGVRHKVTTTIFYSGKIVCSKKKPIVCRQVCTKRVTKSGVPCFHIVCDEAKKVKLTKCGGKRRYRSVITTWNTRVGKKCRKHRTVKHYPCPVVCPKRSKTIKRTSCGKGRKYRTLTIATSTVKKRCSGRICTLHCIRKLIHSRVLCPKPPHRCRKPRKVHVRCSKKNSHSYIITYYYVKKRVCHRALKSGKARRCKIVCVKKHKRSARKPCKKRKCRYQLSYHTTKCVHNFRTITTKYRTRVHGRCVWRRKSVRRVRCSGCSSHQIHYHKTTVGSKCKAGRTQTFLNFYESRKYKTGWVCHKKKVQVSIIKCKCNRKPLLLLDKKCRKGYRKLTKVVFIDRGGKCIRKQTVTKKKCKIIKIHCDPAMIVKKCTKHAAYRLFLQISYRLVDGKCRKHRTRIVKKQPCPPRRCPKAKTIRTKCKPGVVKRVTTHIFYTSHVRCTKSKRPRCTQHCIKKVKRSAVPCKKIKCKKDKDHVTKCGGSRRYRVVVTIKYTEVKGICKKHKTTKRYPCPIKCPKTQVIRKPCSKGKSHSLFEVKSIISYTVRRSCVHKGKCTAKCVRHMVSKKKPCPPVPTPCKVKAVLKRCKKHSAYKYLIEVYYKRIRGRCVPLKRITKKRLPCPPRRCPKSRTTTSNCTKGAKHKVTTTIFYSGKIVCSKKKPIVCRQVCTKRVTKSGVPCFHIVCDEAKKVKLTKCGGKRRYRSVITTWNTRVGKKCRKHRTVKHYPCPVVCPKGSKTIKRTSCGKGRKYRTLTIATSTVKKRCSGRICTLHCIRKLIHSRVLCPKPPHRCRKPRKVHTRCSAGHKYSYTTTYYYKKKKVCTGLVVPPSRTCSKVADLVFVLDSSTSIHDADFAKESRFVQHIVRRMGVSPTGVRVAVVTYSTRPKLVFNLDKYKTKSQVLAAMSKLPRDEGITMTYAAIDLVNSDIYPKRRAGVPFIVVVITDGKSTMGDPVASAKVLKKKGARFVSVGIYNPDPSVTDKINPAELKGISSKGRFWRAGNFNKLDSIVSSVVREVCTDMGKSKSKSGGKRVCKIICVKKRKISAKKICRKDCSSRTLIRHCKKHRAYRVFTRVTYRWNGKKCVPKSRKVIKKIRCPPRTCPKAKIIRKECKPGRAKSVTTHIFYTSRVKCTMSLPPRCTQHCIKKVKRSAVPCKKIKCKGDKDHVTKCGGSRRYRVVVTIKYIQVKGVCKRRKTTKRYPCPVKCPKTQTIIRPCKKGRKFSVKSIISYTVRRACVHKGKCTVKCVRRVLRSRKRCKTRPPDRRCKQPPPFWTKCRKHSAYKYQIKALYRNVRGTCVIYKRETIARLLCPPRKCPKTRVTKTKCTKGVRHKVTTTIFYSGKIVCSKKKPIVCRQVCTKRVTKSGVPCFHIVCDEAKKVKLTKCGGKRRYRSVITTWNTRVGKKCRKHRTVKHYPCPVVCPKRSKTIKRTSCGKGRKYRTLTIATSTVKKRCSGRICTLHCIRKLIHSRVLCPKPPHRCRKPRKVHVRCSKKNSHSYIITYYYVKKRVCHRALKSGKARRCKIVCVKKHKRSARKPCKKRKCRYQLSYHTTKCVHNFRTITTKYRTRVHGRCVWRRKSVRRVRCSGCSSHQIHYHKTTVGSKCKAGRTQTFLNFYESRKYKTGWVCHKKKVQVSIIKCKCNRKPLLLLDKKCRKGYRKLTKVVFIDRGGKCIRKQTVTKKKCKIIKIHCDPAMIVKKCTKHAAYRLFLQISYRLVDGKCRKHRTRIVKKQPCPPRRCPKAKTIRTKCKPGVVKRVTTHIFYTSHVRCTKSKRPRCTQHCIKKVKRSAVPCKKIKCKKDKDHVTKCGGSRRYRVVVTIKYTEVKGICKKHKTTKRYPCPIKCPKTQVIRKPCSKGKSHSLFEVKSIISYTVRRSCVHKGKCTAKCVRHVVSKKKPCPPVPTPCKVKAVLKRCKKHSAYKYLIEVYYKRIRGRCVPLKRITKKRLPCPPRRCPKSRTTTSNCTKGAKHKVTTTIFYSGKIVCSKKKPIVCRQVCTKRVTKSGVPCFHIVCDEAKKVKLTKCGGKRRYRSVITTWNTRVGKKCRKHRTVKHYPCPVVCPKGSKTIKRTSCGKGRKYRTLTIATSTVKKRCSGRICTLHCIRKLIHSRVLCPKPPHRCRKPRKVHTRCSAGHKYSYTTTYYYKKKKVCTGLVVPPSRTCSKVADLVFVLDSSTSIHDADFAKESRFVQHIVRRMGVSPTGVRVAVVTYSTRPKLVFNLDKYKTKSQVLAAMSKLPRDEGITMTYAAIDLVNSDIYPKRRAGVPFIVVVITDGKSTMGDPVASAKVLKKKGARFVSVGIYNPDPSVTDKINPAELKGISSKGRFWRAGNFNKLDSIVSSVVREVCTDMGKSKSKSGGKRVCKIICVKKRKISAKKICRKDCSSRTLIRHCKKHRAYRVFTRVTYRWNGKKCVPKSRKVIKKIRCPPRTCPKAKIIRKECKPGRAKSVTTHIFYTSRVKCTMSLPPRCTQHCIKKVKRSAVPCKKIKCKGDKDHVTKCGGSRRYRVVVTIKYIQVKGVCKRRKTTKRYPCPVKCPKTQTIIRPCKKGRKFSVKSIISYTVRRACVHKGKCTVKCVRRVLRSRKRCKTRPPDRRCKQPPPFWTKCRKHSAYKYQIKALYRNVRGTCVIYKRETIARLLCPPRKCPKTRVTKTKCTKGVRHKVTTTIFYSGKIVCSKKKPIVCRQVCTKRVTKSGVPCFHIVCDEAKKVKLTKCGGKRRYRSVITTWNTRVGKKCRKHRTVKHYPCPVVCPKRSKTIKRTSCGKGRKYRTLTIATSTVKKRCSGRICTLHCIRKLIHSRVLCPKPPHRCRKPRKVHVRCSKKNSHSYIITYYYVKKRVCHRALKSGKARRCKIVCVKKHKRSARKPCKKRKCRYQLSYHTTKCVHNFRTITTKYRTRVHGRCVWRRKSVRRVRCSGCSSHQIHYHKTTVGSKCKAGRTQTFLNFYESRKYKTGWVCHKKKVQVSIIKCKCNRKPLLLLDKKCRKGYRKLTKVVFIDRGGKCIRKQTVTKKKCPPVKCFNKKVLRKCRKHSAYQYVVRVYYRAVRGRCVSYKSKITKKLPCRKYIL</sequence>
<dbReference type="PRINTS" id="PR00453">
    <property type="entry name" value="VWFADOMAIN"/>
</dbReference>
<evidence type="ECO:0000313" key="3">
    <source>
        <dbReference type="WBParaSite" id="maker-uti_cns_0047800-snap-gene-0.13-mRNA-1"/>
    </source>
</evidence>
<evidence type="ECO:0000313" key="2">
    <source>
        <dbReference type="Proteomes" id="UP000095280"/>
    </source>
</evidence>
<dbReference type="PANTHER" id="PTHR22588">
    <property type="entry name" value="VWFA DOMAIN-CONTAINING PROTEIN"/>
    <property type="match status" value="1"/>
</dbReference>
<feature type="domain" description="VWFA" evidence="1">
    <location>
        <begin position="1224"/>
        <end position="1399"/>
    </location>
</feature>
<dbReference type="Gene3D" id="3.40.50.410">
    <property type="entry name" value="von Willebrand factor, type A domain"/>
    <property type="match status" value="3"/>
</dbReference>
<dbReference type="CDD" id="cd01450">
    <property type="entry name" value="vWFA_subfamily_ECM"/>
    <property type="match status" value="3"/>
</dbReference>
<dbReference type="SUPFAM" id="SSF53300">
    <property type="entry name" value="vWA-like"/>
    <property type="match status" value="3"/>
</dbReference>
<dbReference type="InterPro" id="IPR036465">
    <property type="entry name" value="vWFA_dom_sf"/>
</dbReference>
<feature type="domain" description="VWFA" evidence="1">
    <location>
        <begin position="3868"/>
        <end position="4043"/>
    </location>
</feature>
<protein>
    <submittedName>
        <fullName evidence="3">VWFA domain-containing protein</fullName>
    </submittedName>
</protein>
<organism evidence="2 3">
    <name type="scientific">Macrostomum lignano</name>
    <dbReference type="NCBI Taxonomy" id="282301"/>
    <lineage>
        <taxon>Eukaryota</taxon>
        <taxon>Metazoa</taxon>
        <taxon>Spiralia</taxon>
        <taxon>Lophotrochozoa</taxon>
        <taxon>Platyhelminthes</taxon>
        <taxon>Rhabditophora</taxon>
        <taxon>Macrostomorpha</taxon>
        <taxon>Macrostomida</taxon>
        <taxon>Macrostomidae</taxon>
        <taxon>Macrostomum</taxon>
    </lineage>
</organism>
<dbReference type="PROSITE" id="PS50234">
    <property type="entry name" value="VWFA"/>
    <property type="match status" value="3"/>
</dbReference>
<proteinExistence type="predicted"/>